<comment type="caution">
    <text evidence="3">The sequence shown here is derived from an EMBL/GenBank/DDBJ whole genome shotgun (WGS) entry which is preliminary data.</text>
</comment>
<evidence type="ECO:0000259" key="2">
    <source>
        <dbReference type="PROSITE" id="PS51390"/>
    </source>
</evidence>
<dbReference type="PRINTS" id="PR00003">
    <property type="entry name" value="4DISULPHCORE"/>
</dbReference>
<dbReference type="Gene3D" id="4.10.75.10">
    <property type="entry name" value="Elafin-like"/>
    <property type="match status" value="1"/>
</dbReference>
<dbReference type="PROSITE" id="PS51390">
    <property type="entry name" value="WAP"/>
    <property type="match status" value="1"/>
</dbReference>
<dbReference type="Pfam" id="PF17869">
    <property type="entry name" value="Cys_box"/>
    <property type="match status" value="1"/>
</dbReference>
<evidence type="ECO:0000256" key="1">
    <source>
        <dbReference type="SAM" id="SignalP"/>
    </source>
</evidence>
<dbReference type="GO" id="GO:0030182">
    <property type="term" value="P:neuron differentiation"/>
    <property type="evidence" value="ECO:0007669"/>
    <property type="project" value="TreeGrafter"/>
</dbReference>
<organism evidence="3 4">
    <name type="scientific">Aldrovandia affinis</name>
    <dbReference type="NCBI Taxonomy" id="143900"/>
    <lineage>
        <taxon>Eukaryota</taxon>
        <taxon>Metazoa</taxon>
        <taxon>Chordata</taxon>
        <taxon>Craniata</taxon>
        <taxon>Vertebrata</taxon>
        <taxon>Euteleostomi</taxon>
        <taxon>Actinopterygii</taxon>
        <taxon>Neopterygii</taxon>
        <taxon>Teleostei</taxon>
        <taxon>Notacanthiformes</taxon>
        <taxon>Halosauridae</taxon>
        <taxon>Aldrovandia</taxon>
    </lineage>
</organism>
<dbReference type="GO" id="GO:0030414">
    <property type="term" value="F:peptidase inhibitor activity"/>
    <property type="evidence" value="ECO:0007669"/>
    <property type="project" value="InterPro"/>
</dbReference>
<dbReference type="SMART" id="SM00217">
    <property type="entry name" value="WAP"/>
    <property type="match status" value="1"/>
</dbReference>
<dbReference type="SUPFAM" id="SSF57256">
    <property type="entry name" value="Elafin-like"/>
    <property type="match status" value="1"/>
</dbReference>
<gene>
    <name evidence="3" type="ORF">AAFF_G00222460</name>
</gene>
<dbReference type="PANTHER" id="PTHR14131">
    <property type="entry name" value="ANOSMIN"/>
    <property type="match status" value="1"/>
</dbReference>
<dbReference type="GO" id="GO:0005576">
    <property type="term" value="C:extracellular region"/>
    <property type="evidence" value="ECO:0007669"/>
    <property type="project" value="InterPro"/>
</dbReference>
<keyword evidence="1" id="KW-0732">Signal</keyword>
<feature type="non-terminal residue" evidence="3">
    <location>
        <position position="1"/>
    </location>
</feature>
<keyword evidence="4" id="KW-1185">Reference proteome</keyword>
<dbReference type="EMBL" id="JAINUG010002976">
    <property type="protein sequence ID" value="KAJ8344604.1"/>
    <property type="molecule type" value="Genomic_DNA"/>
</dbReference>
<dbReference type="InterPro" id="IPR040957">
    <property type="entry name" value="Anosmin-1_Cys_box"/>
</dbReference>
<dbReference type="Pfam" id="PF00095">
    <property type="entry name" value="WAP"/>
    <property type="match status" value="1"/>
</dbReference>
<dbReference type="InterPro" id="IPR036645">
    <property type="entry name" value="Elafin-like_sf"/>
</dbReference>
<evidence type="ECO:0000313" key="4">
    <source>
        <dbReference type="Proteomes" id="UP001221898"/>
    </source>
</evidence>
<sequence>MLSLYMFVCLFFCLQCLQPCKELWESRRVLSHKSCEKHHECMTSTEFLTSLQMLKQGDCPPPQKASGFAAACVESCSADRECSASKKCCSNGCGHTCQAPSNLYKGVPLKPRKEMSFMEDQLGHLEVTWMSKFNVSIEPVLYVLQRRWNYGIHPSEDEASSWQTILM</sequence>
<evidence type="ECO:0000313" key="3">
    <source>
        <dbReference type="EMBL" id="KAJ8344604.1"/>
    </source>
</evidence>
<dbReference type="InterPro" id="IPR008197">
    <property type="entry name" value="WAP_dom"/>
</dbReference>
<dbReference type="Proteomes" id="UP001221898">
    <property type="component" value="Unassembled WGS sequence"/>
</dbReference>
<protein>
    <recommendedName>
        <fullName evidence="2">WAP domain-containing protein</fullName>
    </recommendedName>
</protein>
<name>A0AAD7R256_9TELE</name>
<feature type="signal peptide" evidence="1">
    <location>
        <begin position="1"/>
        <end position="22"/>
    </location>
</feature>
<dbReference type="GO" id="GO:0009986">
    <property type="term" value="C:cell surface"/>
    <property type="evidence" value="ECO:0007669"/>
    <property type="project" value="TreeGrafter"/>
</dbReference>
<dbReference type="CDD" id="cd00199">
    <property type="entry name" value="WAP"/>
    <property type="match status" value="1"/>
</dbReference>
<dbReference type="FunFam" id="4.10.75.10:FF:000001">
    <property type="entry name" value="Anosmin 1"/>
    <property type="match status" value="1"/>
</dbReference>
<feature type="domain" description="WAP" evidence="2">
    <location>
        <begin position="52"/>
        <end position="101"/>
    </location>
</feature>
<reference evidence="3" key="1">
    <citation type="journal article" date="2023" name="Science">
        <title>Genome structures resolve the early diversification of teleost fishes.</title>
        <authorList>
            <person name="Parey E."/>
            <person name="Louis A."/>
            <person name="Montfort J."/>
            <person name="Bouchez O."/>
            <person name="Roques C."/>
            <person name="Iampietro C."/>
            <person name="Lluch J."/>
            <person name="Castinel A."/>
            <person name="Donnadieu C."/>
            <person name="Desvignes T."/>
            <person name="Floi Bucao C."/>
            <person name="Jouanno E."/>
            <person name="Wen M."/>
            <person name="Mejri S."/>
            <person name="Dirks R."/>
            <person name="Jansen H."/>
            <person name="Henkel C."/>
            <person name="Chen W.J."/>
            <person name="Zahm M."/>
            <person name="Cabau C."/>
            <person name="Klopp C."/>
            <person name="Thompson A.W."/>
            <person name="Robinson-Rechavi M."/>
            <person name="Braasch I."/>
            <person name="Lecointre G."/>
            <person name="Bobe J."/>
            <person name="Postlethwait J.H."/>
            <person name="Berthelot C."/>
            <person name="Roest Crollius H."/>
            <person name="Guiguen Y."/>
        </authorList>
    </citation>
    <scope>NUCLEOTIDE SEQUENCE</scope>
    <source>
        <strain evidence="3">NC1722</strain>
    </source>
</reference>
<dbReference type="PANTHER" id="PTHR14131:SF7">
    <property type="entry name" value="ANOSMIN 1B"/>
    <property type="match status" value="1"/>
</dbReference>
<dbReference type="AlphaFoldDB" id="A0AAD7R256"/>
<accession>A0AAD7R256</accession>
<feature type="chain" id="PRO_5041932736" description="WAP domain-containing protein" evidence="1">
    <location>
        <begin position="23"/>
        <end position="167"/>
    </location>
</feature>
<dbReference type="InterPro" id="IPR042447">
    <property type="entry name" value="Anosmin-1"/>
</dbReference>
<proteinExistence type="predicted"/>